<feature type="region of interest" description="Disordered" evidence="1">
    <location>
        <begin position="1198"/>
        <end position="1224"/>
    </location>
</feature>
<feature type="compositionally biased region" description="Acidic residues" evidence="1">
    <location>
        <begin position="556"/>
        <end position="570"/>
    </location>
</feature>
<feature type="compositionally biased region" description="Low complexity" evidence="1">
    <location>
        <begin position="35"/>
        <end position="50"/>
    </location>
</feature>
<accession>A0AAW1NMH2</accession>
<feature type="region of interest" description="Disordered" evidence="1">
    <location>
        <begin position="654"/>
        <end position="804"/>
    </location>
</feature>
<reference evidence="2 3" key="1">
    <citation type="journal article" date="2024" name="Nat. Commun.">
        <title>Phylogenomics reveals the evolutionary origins of lichenization in chlorophyte algae.</title>
        <authorList>
            <person name="Puginier C."/>
            <person name="Libourel C."/>
            <person name="Otte J."/>
            <person name="Skaloud P."/>
            <person name="Haon M."/>
            <person name="Grisel S."/>
            <person name="Petersen M."/>
            <person name="Berrin J.G."/>
            <person name="Delaux P.M."/>
            <person name="Dal Grande F."/>
            <person name="Keller J."/>
        </authorList>
    </citation>
    <scope>NUCLEOTIDE SEQUENCE [LARGE SCALE GENOMIC DNA]</scope>
    <source>
        <strain evidence="2 3">SAG 2036</strain>
    </source>
</reference>
<organism evidence="2 3">
    <name type="scientific">Symbiochloris irregularis</name>
    <dbReference type="NCBI Taxonomy" id="706552"/>
    <lineage>
        <taxon>Eukaryota</taxon>
        <taxon>Viridiplantae</taxon>
        <taxon>Chlorophyta</taxon>
        <taxon>core chlorophytes</taxon>
        <taxon>Trebouxiophyceae</taxon>
        <taxon>Trebouxiales</taxon>
        <taxon>Trebouxiaceae</taxon>
        <taxon>Symbiochloris</taxon>
    </lineage>
</organism>
<feature type="compositionally biased region" description="Basic and acidic residues" evidence="1">
    <location>
        <begin position="532"/>
        <end position="547"/>
    </location>
</feature>
<gene>
    <name evidence="2" type="ORF">WJX73_009653</name>
</gene>
<feature type="compositionally biased region" description="Acidic residues" evidence="1">
    <location>
        <begin position="577"/>
        <end position="592"/>
    </location>
</feature>
<evidence type="ECO:0000313" key="2">
    <source>
        <dbReference type="EMBL" id="KAK9786281.1"/>
    </source>
</evidence>
<feature type="region of interest" description="Disordered" evidence="1">
    <location>
        <begin position="449"/>
        <end position="607"/>
    </location>
</feature>
<evidence type="ECO:0000313" key="3">
    <source>
        <dbReference type="Proteomes" id="UP001465755"/>
    </source>
</evidence>
<evidence type="ECO:0000256" key="1">
    <source>
        <dbReference type="SAM" id="MobiDB-lite"/>
    </source>
</evidence>
<name>A0AAW1NMH2_9CHLO</name>
<proteinExistence type="predicted"/>
<keyword evidence="3" id="KW-1185">Reference proteome</keyword>
<feature type="compositionally biased region" description="Polar residues" evidence="1">
    <location>
        <begin position="596"/>
        <end position="606"/>
    </location>
</feature>
<feature type="compositionally biased region" description="Basic and acidic residues" evidence="1">
    <location>
        <begin position="725"/>
        <end position="736"/>
    </location>
</feature>
<dbReference type="AlphaFoldDB" id="A0AAW1NMH2"/>
<feature type="compositionally biased region" description="Basic and acidic residues" evidence="1">
    <location>
        <begin position="1211"/>
        <end position="1224"/>
    </location>
</feature>
<feature type="compositionally biased region" description="Low complexity" evidence="1">
    <location>
        <begin position="738"/>
        <end position="749"/>
    </location>
</feature>
<dbReference type="EMBL" id="JALJOQ010000277">
    <property type="protein sequence ID" value="KAK9786281.1"/>
    <property type="molecule type" value="Genomic_DNA"/>
</dbReference>
<protein>
    <recommendedName>
        <fullName evidence="4">SAP domain-containing protein</fullName>
    </recommendedName>
</protein>
<feature type="region of interest" description="Disordered" evidence="1">
    <location>
        <begin position="35"/>
        <end position="56"/>
    </location>
</feature>
<sequence>MPALGRAVWPRPADSRVLRSPIRLPYQRPLRHRAATAAAAKAGASRAQPAGRTSKTQLTKLTKADLSRLCESQVDITVQTTVADMESVMKVLGLPTTKGGARKTKADKLRELQMYAEANEATDPANASSISVMGRSISVGAITTATSTPAAAEPAAAIDAAQAQAALQEQAAAPAVEAPEPLFESEMLSEVEDAVEGKLAGSNSPTVAEEDLAAMKQWLDSTDEEEWWELAGPDVKAALSGSGTVEEVKQRLLDYMAINTRLGLEYARPLYLYDSSNLKDELKAATQELRLCEAGVTKDKHLQALQAYAEANAVAEDGDIPSSMGVGLCVIKQGTPLPTTPRRQSYKRFSDWKFAELTQALATTGQAESGSAMPPTLAAFSQFTAAELGMAGQALRPLYLRGDGTAGKEGPPIGLQELQKLTAEVPMPSSASLDGLEEVAREEATEVLAGAELAGPPPSEEAAQRGMGGDLELDDVGPPGVKPRSEEVSALGTTPTPADSDLPDSISNSSIGVAESPLEELPLNTNAADANPLRERPQDRVSAERDLMGGQGLDDSAMDPDDSALQEEEAAMLAELGAEDEPLDFEDEDDFGPQERGTTQQSQSISYAGDAGAMMEGEGFQDDDEDGIIAELQDVDSRAADLAASDLARQNQAFDMGGDAGTERGRGEAKAAQAAQGEQWEGEERPTVEDLDAMGWFSEENEEAFDGPASVPGWVRGEGPAPSKPARDQDLWRDTEDAQQQQSAEISASRGWYDPRNTMGSGDEEEAPGFTGTALPALQDQPEELDSPVGPSVPNDSSPAMTAAAAEVEGLDRLAEQGVSLAPEVAELASGLLKAEEDSSPPEPLVADVDAAQDDFGAAADQRGIGEQMGMRPTVPASVAPLQDLPLDGPPSGPSSLGYALTDEGTLQAATSPADSPVNVPALGQLGSPAASPVQPEELDGPLGPSDLAETAAEYSAGPAADVPPGLLQGVEEESKDVQRLRDQVADKRQQLATLQQQVHKQEDPSWAEAMRLHILVENLRGEKEKLDREMKAGNLSDLRSAAARSRVQPEVKAMIQQTLGRIEAELASLDADMVQCDAAAARLHRELAAARERLNPSGPLGSSPEPALGSGSTPAAPAGTAVLTQRRTNGAHLRSLDAVKAQDLPEGYLYEAVDLPEEPSRSTSRKVGVTPGVYAAATVMGAYKVAQDLWGRFRPRKAAKLSASAGAESTKPDPSDTRDEESA</sequence>
<comment type="caution">
    <text evidence="2">The sequence shown here is derived from an EMBL/GenBank/DDBJ whole genome shotgun (WGS) entry which is preliminary data.</text>
</comment>
<feature type="compositionally biased region" description="Low complexity" evidence="1">
    <location>
        <begin position="670"/>
        <end position="679"/>
    </location>
</feature>
<feature type="region of interest" description="Disordered" evidence="1">
    <location>
        <begin position="863"/>
        <end position="982"/>
    </location>
</feature>
<evidence type="ECO:0008006" key="4">
    <source>
        <dbReference type="Google" id="ProtNLM"/>
    </source>
</evidence>
<dbReference type="Proteomes" id="UP001465755">
    <property type="component" value="Unassembled WGS sequence"/>
</dbReference>
<feature type="region of interest" description="Disordered" evidence="1">
    <location>
        <begin position="1095"/>
        <end position="1119"/>
    </location>
</feature>